<gene>
    <name evidence="1" type="ORF">T12_3828</name>
</gene>
<keyword evidence="2" id="KW-1185">Reference proteome</keyword>
<proteinExistence type="predicted"/>
<reference evidence="1 2" key="1">
    <citation type="submission" date="2015-01" db="EMBL/GenBank/DDBJ databases">
        <title>Evolution of Trichinella species and genotypes.</title>
        <authorList>
            <person name="Korhonen P.K."/>
            <person name="Edoardo P."/>
            <person name="Giuseppe L.R."/>
            <person name="Gasser R.B."/>
        </authorList>
    </citation>
    <scope>NUCLEOTIDE SEQUENCE [LARGE SCALE GENOMIC DNA]</scope>
    <source>
        <strain evidence="1">ISS2496</strain>
    </source>
</reference>
<evidence type="ECO:0000313" key="1">
    <source>
        <dbReference type="EMBL" id="KRY12112.1"/>
    </source>
</evidence>
<dbReference type="Proteomes" id="UP000054783">
    <property type="component" value="Unassembled WGS sequence"/>
</dbReference>
<dbReference type="AlphaFoldDB" id="A0A0V0ZHQ8"/>
<name>A0A0V0ZHQ8_9BILA</name>
<dbReference type="OrthoDB" id="10503082at2759"/>
<evidence type="ECO:0000313" key="2">
    <source>
        <dbReference type="Proteomes" id="UP000054783"/>
    </source>
</evidence>
<protein>
    <submittedName>
        <fullName evidence="1">Uncharacterized protein</fullName>
    </submittedName>
</protein>
<comment type="caution">
    <text evidence="1">The sequence shown here is derived from an EMBL/GenBank/DDBJ whole genome shotgun (WGS) entry which is preliminary data.</text>
</comment>
<sequence>MINRLRLATIIESKCLHSFICFADAVLQPTMYVWTDVNVTLKCEFSNFELHPEHLKLLIVQFTVRVQLNIEQHQANWWQLSASGSAFDFRGCLADVRGSQKSSVHNIVDPASHMFVGDVMPSRLVSISQ</sequence>
<dbReference type="EMBL" id="JYDQ01000173">
    <property type="protein sequence ID" value="KRY12112.1"/>
    <property type="molecule type" value="Genomic_DNA"/>
</dbReference>
<organism evidence="1 2">
    <name type="scientific">Trichinella patagoniensis</name>
    <dbReference type="NCBI Taxonomy" id="990121"/>
    <lineage>
        <taxon>Eukaryota</taxon>
        <taxon>Metazoa</taxon>
        <taxon>Ecdysozoa</taxon>
        <taxon>Nematoda</taxon>
        <taxon>Enoplea</taxon>
        <taxon>Dorylaimia</taxon>
        <taxon>Trichinellida</taxon>
        <taxon>Trichinellidae</taxon>
        <taxon>Trichinella</taxon>
    </lineage>
</organism>
<accession>A0A0V0ZHQ8</accession>